<dbReference type="EMBL" id="CM023487">
    <property type="protein sequence ID" value="KAH6925705.1"/>
    <property type="molecule type" value="Genomic_DNA"/>
</dbReference>
<dbReference type="Proteomes" id="UP000821845">
    <property type="component" value="Chromosome 7"/>
</dbReference>
<evidence type="ECO:0000313" key="1">
    <source>
        <dbReference type="EMBL" id="KAH6925705.1"/>
    </source>
</evidence>
<protein>
    <submittedName>
        <fullName evidence="1">Uncharacterized protein</fullName>
    </submittedName>
</protein>
<keyword evidence="2" id="KW-1185">Reference proteome</keyword>
<accession>A0ACB7RT75</accession>
<reference evidence="1" key="1">
    <citation type="submission" date="2020-05" db="EMBL/GenBank/DDBJ databases">
        <title>Large-scale comparative analyses of tick genomes elucidate their genetic diversity and vector capacities.</title>
        <authorList>
            <person name="Jia N."/>
            <person name="Wang J."/>
            <person name="Shi W."/>
            <person name="Du L."/>
            <person name="Sun Y."/>
            <person name="Zhan W."/>
            <person name="Jiang J."/>
            <person name="Wang Q."/>
            <person name="Zhang B."/>
            <person name="Ji P."/>
            <person name="Sakyi L.B."/>
            <person name="Cui X."/>
            <person name="Yuan T."/>
            <person name="Jiang B."/>
            <person name="Yang W."/>
            <person name="Lam T.T.-Y."/>
            <person name="Chang Q."/>
            <person name="Ding S."/>
            <person name="Wang X."/>
            <person name="Zhu J."/>
            <person name="Ruan X."/>
            <person name="Zhao L."/>
            <person name="Wei J."/>
            <person name="Que T."/>
            <person name="Du C."/>
            <person name="Cheng J."/>
            <person name="Dai P."/>
            <person name="Han X."/>
            <person name="Huang E."/>
            <person name="Gao Y."/>
            <person name="Liu J."/>
            <person name="Shao H."/>
            <person name="Ye R."/>
            <person name="Li L."/>
            <person name="Wei W."/>
            <person name="Wang X."/>
            <person name="Wang C."/>
            <person name="Yang T."/>
            <person name="Huo Q."/>
            <person name="Li W."/>
            <person name="Guo W."/>
            <person name="Chen H."/>
            <person name="Zhou L."/>
            <person name="Ni X."/>
            <person name="Tian J."/>
            <person name="Zhou Y."/>
            <person name="Sheng Y."/>
            <person name="Liu T."/>
            <person name="Pan Y."/>
            <person name="Xia L."/>
            <person name="Li J."/>
            <person name="Zhao F."/>
            <person name="Cao W."/>
        </authorList>
    </citation>
    <scope>NUCLEOTIDE SEQUENCE</scope>
    <source>
        <strain evidence="1">Hyas-2018</strain>
    </source>
</reference>
<proteinExistence type="predicted"/>
<organism evidence="1 2">
    <name type="scientific">Hyalomma asiaticum</name>
    <name type="common">Tick</name>
    <dbReference type="NCBI Taxonomy" id="266040"/>
    <lineage>
        <taxon>Eukaryota</taxon>
        <taxon>Metazoa</taxon>
        <taxon>Ecdysozoa</taxon>
        <taxon>Arthropoda</taxon>
        <taxon>Chelicerata</taxon>
        <taxon>Arachnida</taxon>
        <taxon>Acari</taxon>
        <taxon>Parasitiformes</taxon>
        <taxon>Ixodida</taxon>
        <taxon>Ixodoidea</taxon>
        <taxon>Ixodidae</taxon>
        <taxon>Hyalomminae</taxon>
        <taxon>Hyalomma</taxon>
    </lineage>
</organism>
<sequence>MTCKSTAENAVLRDTGATYDVVHSSVVNSGDFTGGYCSVGVPPGTKRQPLHRIGTFQEKSKFRQQKNCRVYLGDLGKRGNRQEMEKAFAFYRSLRRVRAAQSPPGFAFVEFKDLQDAWDAVCALHGEDALWTSCTRPIADEEASHRVLPHFAR</sequence>
<gene>
    <name evidence="1" type="ORF">HPB50_008690</name>
</gene>
<comment type="caution">
    <text evidence="1">The sequence shown here is derived from an EMBL/GenBank/DDBJ whole genome shotgun (WGS) entry which is preliminary data.</text>
</comment>
<evidence type="ECO:0000313" key="2">
    <source>
        <dbReference type="Proteomes" id="UP000821845"/>
    </source>
</evidence>
<name>A0ACB7RT75_HYAAI</name>